<evidence type="ECO:0000256" key="1">
    <source>
        <dbReference type="ARBA" id="ARBA00022741"/>
    </source>
</evidence>
<proteinExistence type="predicted"/>
<dbReference type="PANTHER" id="PTHR24223:SF181">
    <property type="entry name" value="ABC TRANSPORTER C FAMILY MEMBER 3"/>
    <property type="match status" value="1"/>
</dbReference>
<dbReference type="InterPro" id="IPR003439">
    <property type="entry name" value="ABC_transporter-like_ATP-bd"/>
</dbReference>
<dbReference type="OrthoDB" id="6500128at2759"/>
<dbReference type="EMBL" id="PKPP01000416">
    <property type="protein sequence ID" value="PWA93035.1"/>
    <property type="molecule type" value="Genomic_DNA"/>
</dbReference>
<protein>
    <submittedName>
        <fullName evidence="4">Multidrug resistance-associated protein 8</fullName>
    </submittedName>
</protein>
<dbReference type="GO" id="GO:0016887">
    <property type="term" value="F:ATP hydrolysis activity"/>
    <property type="evidence" value="ECO:0007669"/>
    <property type="project" value="InterPro"/>
</dbReference>
<evidence type="ECO:0000313" key="5">
    <source>
        <dbReference type="Proteomes" id="UP000245207"/>
    </source>
</evidence>
<reference evidence="4 5" key="1">
    <citation type="journal article" date="2018" name="Mol. Plant">
        <title>The genome of Artemisia annua provides insight into the evolution of Asteraceae family and artemisinin biosynthesis.</title>
        <authorList>
            <person name="Shen Q."/>
            <person name="Zhang L."/>
            <person name="Liao Z."/>
            <person name="Wang S."/>
            <person name="Yan T."/>
            <person name="Shi P."/>
            <person name="Liu M."/>
            <person name="Fu X."/>
            <person name="Pan Q."/>
            <person name="Wang Y."/>
            <person name="Lv Z."/>
            <person name="Lu X."/>
            <person name="Zhang F."/>
            <person name="Jiang W."/>
            <person name="Ma Y."/>
            <person name="Chen M."/>
            <person name="Hao X."/>
            <person name="Li L."/>
            <person name="Tang Y."/>
            <person name="Lv G."/>
            <person name="Zhou Y."/>
            <person name="Sun X."/>
            <person name="Brodelius P.E."/>
            <person name="Rose J.K.C."/>
            <person name="Tang K."/>
        </authorList>
    </citation>
    <scope>NUCLEOTIDE SEQUENCE [LARGE SCALE GENOMIC DNA]</scope>
    <source>
        <strain evidence="5">cv. Huhao1</strain>
        <tissue evidence="4">Leaf</tissue>
    </source>
</reference>
<dbReference type="PANTHER" id="PTHR24223">
    <property type="entry name" value="ATP-BINDING CASSETTE SUB-FAMILY C"/>
    <property type="match status" value="1"/>
</dbReference>
<keyword evidence="1" id="KW-0547">Nucleotide-binding</keyword>
<dbReference type="GO" id="GO:0016020">
    <property type="term" value="C:membrane"/>
    <property type="evidence" value="ECO:0007669"/>
    <property type="project" value="TreeGrafter"/>
</dbReference>
<keyword evidence="2" id="KW-0067">ATP-binding</keyword>
<evidence type="ECO:0000313" key="4">
    <source>
        <dbReference type="EMBL" id="PWA93035.1"/>
    </source>
</evidence>
<dbReference type="InterPro" id="IPR050173">
    <property type="entry name" value="ABC_transporter_C-like"/>
</dbReference>
<evidence type="ECO:0000256" key="2">
    <source>
        <dbReference type="ARBA" id="ARBA00022840"/>
    </source>
</evidence>
<sequence>MEDFYRPTGGKKTEIVGRTVSGKSPLIQTLFCLVEPTAGQILIDGVNVSIIGLHDLRSRLSIIPQDPTMFKGTSRLDKCQLGDEVRTKEGKLDSPGVLPKKSKVFVLNEATTSFDTTTDGMIQQTLNRHFNDSTVIMTDHRIV</sequence>
<keyword evidence="5" id="KW-1185">Reference proteome</keyword>
<evidence type="ECO:0000259" key="3">
    <source>
        <dbReference type="Pfam" id="PF00005"/>
    </source>
</evidence>
<comment type="caution">
    <text evidence="4">The sequence shown here is derived from an EMBL/GenBank/DDBJ whole genome shotgun (WGS) entry which is preliminary data.</text>
</comment>
<dbReference type="GO" id="GO:0005524">
    <property type="term" value="F:ATP binding"/>
    <property type="evidence" value="ECO:0007669"/>
    <property type="project" value="UniProtKB-KW"/>
</dbReference>
<dbReference type="AlphaFoldDB" id="A0A2U1Q4W0"/>
<dbReference type="Proteomes" id="UP000245207">
    <property type="component" value="Unassembled WGS sequence"/>
</dbReference>
<dbReference type="Gene3D" id="3.40.50.300">
    <property type="entry name" value="P-loop containing nucleotide triphosphate hydrolases"/>
    <property type="match status" value="2"/>
</dbReference>
<organism evidence="4 5">
    <name type="scientific">Artemisia annua</name>
    <name type="common">Sweet wormwood</name>
    <dbReference type="NCBI Taxonomy" id="35608"/>
    <lineage>
        <taxon>Eukaryota</taxon>
        <taxon>Viridiplantae</taxon>
        <taxon>Streptophyta</taxon>
        <taxon>Embryophyta</taxon>
        <taxon>Tracheophyta</taxon>
        <taxon>Spermatophyta</taxon>
        <taxon>Magnoliopsida</taxon>
        <taxon>eudicotyledons</taxon>
        <taxon>Gunneridae</taxon>
        <taxon>Pentapetalae</taxon>
        <taxon>asterids</taxon>
        <taxon>campanulids</taxon>
        <taxon>Asterales</taxon>
        <taxon>Asteraceae</taxon>
        <taxon>Asteroideae</taxon>
        <taxon>Anthemideae</taxon>
        <taxon>Artemisiinae</taxon>
        <taxon>Artemisia</taxon>
    </lineage>
</organism>
<dbReference type="GO" id="GO:0042626">
    <property type="term" value="F:ATPase-coupled transmembrane transporter activity"/>
    <property type="evidence" value="ECO:0007669"/>
    <property type="project" value="TreeGrafter"/>
</dbReference>
<name>A0A2U1Q4W0_ARTAN</name>
<dbReference type="SUPFAM" id="SSF52540">
    <property type="entry name" value="P-loop containing nucleoside triphosphate hydrolases"/>
    <property type="match status" value="1"/>
</dbReference>
<dbReference type="InterPro" id="IPR027417">
    <property type="entry name" value="P-loop_NTPase"/>
</dbReference>
<dbReference type="STRING" id="35608.A0A2U1Q4W0"/>
<gene>
    <name evidence="4" type="ORF">CTI12_AA075830</name>
</gene>
<accession>A0A2U1Q4W0</accession>
<dbReference type="Pfam" id="PF00005">
    <property type="entry name" value="ABC_tran"/>
    <property type="match status" value="1"/>
</dbReference>
<feature type="domain" description="ABC transporter" evidence="3">
    <location>
        <begin position="10"/>
        <end position="95"/>
    </location>
</feature>